<gene>
    <name evidence="1" type="ORF">FNN84_02080</name>
</gene>
<organism evidence="1">
    <name type="scientific">Salmonella enterica subsp. salamae</name>
    <dbReference type="NCBI Taxonomy" id="59202"/>
    <lineage>
        <taxon>Bacteria</taxon>
        <taxon>Pseudomonadati</taxon>
        <taxon>Pseudomonadota</taxon>
        <taxon>Gammaproteobacteria</taxon>
        <taxon>Enterobacterales</taxon>
        <taxon>Enterobacteriaceae</taxon>
        <taxon>Salmonella</taxon>
    </lineage>
</organism>
<protein>
    <submittedName>
        <fullName evidence="1">Uncharacterized protein</fullName>
    </submittedName>
</protein>
<sequence>MRTNGKGSEFWRESLALYTYFSKRIRIKCLSAVSERPDLTNQAFHPVAVGKSVPDTCEFPLYDHHNAGQDECCRAESTITQKMKTVRLAQPRTATFVTNL</sequence>
<name>A0A5Y2RXC7_SALER</name>
<dbReference type="AlphaFoldDB" id="A0A5Y2RXC7"/>
<dbReference type="Proteomes" id="UP000839746">
    <property type="component" value="Unassembled WGS sequence"/>
</dbReference>
<dbReference type="EMBL" id="AAILSQ010000002">
    <property type="protein sequence ID" value="ECF6050006.1"/>
    <property type="molecule type" value="Genomic_DNA"/>
</dbReference>
<reference evidence="1" key="1">
    <citation type="submission" date="2019-07" db="EMBL/GenBank/DDBJ databases">
        <authorList>
            <person name="Ashton P.M."/>
            <person name="Dallman T."/>
            <person name="Nair S."/>
            <person name="De Pinna E."/>
            <person name="Peters T."/>
            <person name="Grant K."/>
        </authorList>
    </citation>
    <scope>NUCLEOTIDE SEQUENCE [LARGE SCALE GENOMIC DNA]</scope>
    <source>
        <strain evidence="1">107213</strain>
    </source>
</reference>
<comment type="caution">
    <text evidence="1">The sequence shown here is derived from an EMBL/GenBank/DDBJ whole genome shotgun (WGS) entry which is preliminary data.</text>
</comment>
<proteinExistence type="predicted"/>
<evidence type="ECO:0000313" key="1">
    <source>
        <dbReference type="EMBL" id="ECF6050006.1"/>
    </source>
</evidence>
<accession>A0A5Y2RXC7</accession>